<evidence type="ECO:0000256" key="1">
    <source>
        <dbReference type="ARBA" id="ARBA00000032"/>
    </source>
</evidence>
<evidence type="ECO:0000256" key="7">
    <source>
        <dbReference type="ARBA" id="ARBA00022833"/>
    </source>
</evidence>
<dbReference type="InterPro" id="IPR039331">
    <property type="entry name" value="PAPs-like"/>
</dbReference>
<evidence type="ECO:0000259" key="11">
    <source>
        <dbReference type="Pfam" id="PF00149"/>
    </source>
</evidence>
<dbReference type="InterPro" id="IPR025733">
    <property type="entry name" value="PAPs_C"/>
</dbReference>
<dbReference type="PANTHER" id="PTHR22953">
    <property type="entry name" value="ACID PHOSPHATASE RELATED"/>
    <property type="match status" value="1"/>
</dbReference>
<name>A0AAE0AYT6_9ROSI</name>
<evidence type="ECO:0000313" key="14">
    <source>
        <dbReference type="EMBL" id="KAK3226811.1"/>
    </source>
</evidence>
<dbReference type="Proteomes" id="UP001281410">
    <property type="component" value="Unassembled WGS sequence"/>
</dbReference>
<evidence type="ECO:0000256" key="4">
    <source>
        <dbReference type="ARBA" id="ARBA00008723"/>
    </source>
</evidence>
<feature type="domain" description="Purple acid phosphatase C-terminal" evidence="12">
    <location>
        <begin position="746"/>
        <end position="794"/>
    </location>
</feature>
<keyword evidence="5 10" id="KW-0732">Signal</keyword>
<keyword evidence="15" id="KW-1185">Reference proteome</keyword>
<comment type="catalytic activity">
    <reaction evidence="1 10">
        <text>a phosphate monoester + H2O = an alcohol + phosphate</text>
        <dbReference type="Rhea" id="RHEA:15017"/>
        <dbReference type="ChEBI" id="CHEBI:15377"/>
        <dbReference type="ChEBI" id="CHEBI:30879"/>
        <dbReference type="ChEBI" id="CHEBI:43474"/>
        <dbReference type="ChEBI" id="CHEBI:67140"/>
        <dbReference type="EC" id="3.1.3.2"/>
    </reaction>
</comment>
<dbReference type="CDD" id="cd00839">
    <property type="entry name" value="MPP_PAPs"/>
    <property type="match status" value="2"/>
</dbReference>
<dbReference type="EMBL" id="JANJYJ010000002">
    <property type="protein sequence ID" value="KAK3226811.1"/>
    <property type="molecule type" value="Genomic_DNA"/>
</dbReference>
<dbReference type="Pfam" id="PF14008">
    <property type="entry name" value="Metallophos_C"/>
    <property type="match status" value="2"/>
</dbReference>
<evidence type="ECO:0000256" key="5">
    <source>
        <dbReference type="ARBA" id="ARBA00022729"/>
    </source>
</evidence>
<dbReference type="InterPro" id="IPR029052">
    <property type="entry name" value="Metallo-depent_PP-like"/>
</dbReference>
<dbReference type="AlphaFoldDB" id="A0AAE0AYT6"/>
<organism evidence="14 15">
    <name type="scientific">Dipteronia sinensis</name>
    <dbReference type="NCBI Taxonomy" id="43782"/>
    <lineage>
        <taxon>Eukaryota</taxon>
        <taxon>Viridiplantae</taxon>
        <taxon>Streptophyta</taxon>
        <taxon>Embryophyta</taxon>
        <taxon>Tracheophyta</taxon>
        <taxon>Spermatophyta</taxon>
        <taxon>Magnoliopsida</taxon>
        <taxon>eudicotyledons</taxon>
        <taxon>Gunneridae</taxon>
        <taxon>Pentapetalae</taxon>
        <taxon>rosids</taxon>
        <taxon>malvids</taxon>
        <taxon>Sapindales</taxon>
        <taxon>Sapindaceae</taxon>
        <taxon>Hippocastanoideae</taxon>
        <taxon>Acereae</taxon>
        <taxon>Dipteronia</taxon>
    </lineage>
</organism>
<protein>
    <recommendedName>
        <fullName evidence="10">Purple acid phosphatase</fullName>
        <ecNumber evidence="10">3.1.3.2</ecNumber>
    </recommendedName>
</protein>
<dbReference type="EC" id="3.1.3.2" evidence="10"/>
<feature type="domain" description="Purple acid phosphatase N-terminal" evidence="13">
    <location>
        <begin position="426"/>
        <end position="493"/>
    </location>
</feature>
<evidence type="ECO:0000259" key="12">
    <source>
        <dbReference type="Pfam" id="PF14008"/>
    </source>
</evidence>
<dbReference type="SUPFAM" id="SSF49363">
    <property type="entry name" value="Purple acid phosphatase, N-terminal domain"/>
    <property type="match status" value="2"/>
</dbReference>
<keyword evidence="6 10" id="KW-0378">Hydrolase</keyword>
<dbReference type="GO" id="GO:0003993">
    <property type="term" value="F:acid phosphatase activity"/>
    <property type="evidence" value="ECO:0007669"/>
    <property type="project" value="UniProtKB-EC"/>
</dbReference>
<comment type="cofactor">
    <cofactor evidence="3">
        <name>Fe cation</name>
        <dbReference type="ChEBI" id="CHEBI:24875"/>
    </cofactor>
</comment>
<dbReference type="GO" id="GO:0046872">
    <property type="term" value="F:metal ion binding"/>
    <property type="evidence" value="ECO:0007669"/>
    <property type="project" value="InterPro"/>
</dbReference>
<reference evidence="14" key="1">
    <citation type="journal article" date="2023" name="Plant J.">
        <title>Genome sequences and population genomics provide insights into the demographic history, inbreeding, and mutation load of two 'living fossil' tree species of Dipteronia.</title>
        <authorList>
            <person name="Feng Y."/>
            <person name="Comes H.P."/>
            <person name="Chen J."/>
            <person name="Zhu S."/>
            <person name="Lu R."/>
            <person name="Zhang X."/>
            <person name="Li P."/>
            <person name="Qiu J."/>
            <person name="Olsen K.M."/>
            <person name="Qiu Y."/>
        </authorList>
    </citation>
    <scope>NUCLEOTIDE SEQUENCE</scope>
    <source>
        <strain evidence="14">NBL</strain>
    </source>
</reference>
<dbReference type="PANTHER" id="PTHR22953:SF7">
    <property type="entry name" value="PURPLE ACID PHOSPHATASE 22"/>
    <property type="match status" value="1"/>
</dbReference>
<dbReference type="Gene3D" id="3.60.21.10">
    <property type="match status" value="2"/>
</dbReference>
<comment type="caution">
    <text evidence="14">The sequence shown here is derived from an EMBL/GenBank/DDBJ whole genome shotgun (WGS) entry which is preliminary data.</text>
</comment>
<keyword evidence="7" id="KW-0862">Zinc</keyword>
<accession>A0AAE0AYT6</accession>
<feature type="signal peptide" evidence="10">
    <location>
        <begin position="1"/>
        <end position="29"/>
    </location>
</feature>
<comment type="cofactor">
    <cofactor evidence="2">
        <name>Zn(2+)</name>
        <dbReference type="ChEBI" id="CHEBI:29105"/>
    </cofactor>
</comment>
<evidence type="ECO:0000256" key="9">
    <source>
        <dbReference type="ARBA" id="ARBA00023180"/>
    </source>
</evidence>
<dbReference type="Pfam" id="PF00149">
    <property type="entry name" value="Metallophos"/>
    <property type="match status" value="2"/>
</dbReference>
<dbReference type="InterPro" id="IPR004843">
    <property type="entry name" value="Calcineurin-like_PHP"/>
</dbReference>
<proteinExistence type="inferred from homology"/>
<evidence type="ECO:0000256" key="10">
    <source>
        <dbReference type="RuleBase" id="RU361203"/>
    </source>
</evidence>
<keyword evidence="9" id="KW-0325">Glycoprotein</keyword>
<dbReference type="InterPro" id="IPR008963">
    <property type="entry name" value="Purple_acid_Pase-like_N"/>
</dbReference>
<comment type="similarity">
    <text evidence="4 10">Belongs to the metallophosphoesterase superfamily. Purple acid phosphatase family.</text>
</comment>
<evidence type="ECO:0000313" key="15">
    <source>
        <dbReference type="Proteomes" id="UP001281410"/>
    </source>
</evidence>
<feature type="domain" description="Purple acid phosphatase C-terminal" evidence="12">
    <location>
        <begin position="355"/>
        <end position="411"/>
    </location>
</feature>
<feature type="domain" description="Calcineurin-like phosphoesterase" evidence="11">
    <location>
        <begin position="533"/>
        <end position="698"/>
    </location>
</feature>
<evidence type="ECO:0000256" key="2">
    <source>
        <dbReference type="ARBA" id="ARBA00001947"/>
    </source>
</evidence>
<evidence type="ECO:0000256" key="6">
    <source>
        <dbReference type="ARBA" id="ARBA00022801"/>
    </source>
</evidence>
<feature type="chain" id="PRO_5041767391" description="Purple acid phosphatase" evidence="10">
    <location>
        <begin position="30"/>
        <end position="829"/>
    </location>
</feature>
<evidence type="ECO:0000259" key="13">
    <source>
        <dbReference type="Pfam" id="PF16656"/>
    </source>
</evidence>
<feature type="domain" description="Purple acid phosphatase N-terminal" evidence="13">
    <location>
        <begin position="54"/>
        <end position="141"/>
    </location>
</feature>
<keyword evidence="8" id="KW-0408">Iron</keyword>
<evidence type="ECO:0000256" key="8">
    <source>
        <dbReference type="ARBA" id="ARBA00023004"/>
    </source>
</evidence>
<dbReference type="Gene3D" id="2.60.40.380">
    <property type="entry name" value="Purple acid phosphatase-like, N-terminal"/>
    <property type="match status" value="1"/>
</dbReference>
<dbReference type="Pfam" id="PF16656">
    <property type="entry name" value="Pur_ac_phosph_N"/>
    <property type="match status" value="2"/>
</dbReference>
<feature type="domain" description="Calcineurin-like phosphoesterase" evidence="11">
    <location>
        <begin position="150"/>
        <end position="340"/>
    </location>
</feature>
<dbReference type="InterPro" id="IPR041792">
    <property type="entry name" value="MPP_PAP"/>
</dbReference>
<sequence length="829" mass="94883">MEKLRSLVFSIFLSLTIHFFPQIVLQSHASPNDYIRHPARSVIITQHLRSQSDPQQVHISLAGKDYARVSWVTDDKTVTSKVEYGKMPGKYNVMATGENTSYKFFFYSSSKIHHVKIGPLEPGTVYYYRCGGSGPEFSFRTPPKTFPIEFAVLGDLGQTEWTVSTLEQVGNKDYDVFLLPGDLSYADFQQPLWDSFGRLVEPYASSRPWMVTNGNHEIESIPIIIPHSFKAYNARWRMPYEDSRSSSNLYYSFDVTGTHVVMLGSYTDFDADSAQYKWLEADLAKVDRKKTLWVVVLLHAPWYNTNIAHQGEGESMRKSMEELLYKARVDVVFAGHVHAYERFTRIYDNKADPCGPVYITIGDGGNKEGLALQFKEPTSPLSLFRESSFGHGRLKIINETQAHWSWHRNNESNPVMADEVWLENYARVSWVTDDKTVTSKVEYGKMPGKYNVMATGENTSYKFFFYSSSKIHHVKIGPLEPGTVYYYLLQVWSVWRFWPRIFLQDTSKDFPRDLGQTEDGVNFRTSWQQGLKDYVVFLLPGDLSYADFQQPLWDSFGRLVEPYASRRPWMVTNGNHEIECIPIILPHSFKAYNARWRMPYEDSGSSSSLYYSFDVTGTHVVMLGSYTDFDADSDQYKWLEADLAKVDRKKTLWVVVLLHAPWYNTNIAHQGEGESMRKSMEELLYKARVDVIFAGYVHAYERFVNLSLTAKGGTRNSNLESHCAKIKKFRGAKMKRIYDNKADPCGPVYITIGDGGNKGGLALQESSFGHGQFKIINETQAHWSWHRNGESNSVMADEVWLKGLSTSRECWNILNGQESSSSSIIGDEL</sequence>
<dbReference type="SUPFAM" id="SSF56300">
    <property type="entry name" value="Metallo-dependent phosphatases"/>
    <property type="match status" value="2"/>
</dbReference>
<evidence type="ECO:0000256" key="3">
    <source>
        <dbReference type="ARBA" id="ARBA00001962"/>
    </source>
</evidence>
<dbReference type="InterPro" id="IPR015914">
    <property type="entry name" value="PAPs_N"/>
</dbReference>
<gene>
    <name evidence="14" type="ORF">Dsin_006673</name>
</gene>